<evidence type="ECO:0000256" key="1">
    <source>
        <dbReference type="ARBA" id="ARBA00023015"/>
    </source>
</evidence>
<name>A0A1Y6CVG9_9PROT</name>
<dbReference type="InterPro" id="IPR003313">
    <property type="entry name" value="AraC-bd"/>
</dbReference>
<dbReference type="AlphaFoldDB" id="A0A1Y6CVG9"/>
<gene>
    <name evidence="5" type="ORF">SAMN05428998_13728</name>
</gene>
<evidence type="ECO:0000256" key="3">
    <source>
        <dbReference type="ARBA" id="ARBA00023163"/>
    </source>
</evidence>
<protein>
    <submittedName>
        <fullName evidence="5">Transcriptional regulator, AraC family</fullName>
    </submittedName>
</protein>
<reference evidence="5 6" key="1">
    <citation type="submission" date="2017-04" db="EMBL/GenBank/DDBJ databases">
        <authorList>
            <person name="Afonso C.L."/>
            <person name="Miller P.J."/>
            <person name="Scott M.A."/>
            <person name="Spackman E."/>
            <person name="Goraichik I."/>
            <person name="Dimitrov K.M."/>
            <person name="Suarez D.L."/>
            <person name="Swayne D.E."/>
        </authorList>
    </citation>
    <scope>NUCLEOTIDE SEQUENCE [LARGE SCALE GENOMIC DNA]</scope>
    <source>
        <strain evidence="5 6">USBA 355</strain>
    </source>
</reference>
<organism evidence="5 6">
    <name type="scientific">Tistlia consotensis USBA 355</name>
    <dbReference type="NCBI Taxonomy" id="560819"/>
    <lineage>
        <taxon>Bacteria</taxon>
        <taxon>Pseudomonadati</taxon>
        <taxon>Pseudomonadota</taxon>
        <taxon>Alphaproteobacteria</taxon>
        <taxon>Rhodospirillales</taxon>
        <taxon>Rhodovibrionaceae</taxon>
        <taxon>Tistlia</taxon>
    </lineage>
</organism>
<dbReference type="GO" id="GO:0043565">
    <property type="term" value="F:sequence-specific DNA binding"/>
    <property type="evidence" value="ECO:0007669"/>
    <property type="project" value="InterPro"/>
</dbReference>
<keyword evidence="3" id="KW-0804">Transcription</keyword>
<sequence>MQPAGPEGRDWIREAPDAPGFERMEAGFAGHAFDPHRHDSYGLGLTLAGVQCFDYRGSRRDSLAGHALVLHPDERHDGRAGGPMGFRYRMLYLAPELVSAALDGGGTDSLPFVPGGITADRRLGGALAAALSDLERPLEPLERTQLVLALAEALRALDPSARPRGPAGRDAAAVERARALLEAESARAVTAEELEAASGLDRFRLLRQFRARLGTSPYRYLTLRRLERVRALVRGGESLAEAALAAGFADQAHMTRRFRAAYGLSPGRWRAMIS</sequence>
<evidence type="ECO:0000313" key="5">
    <source>
        <dbReference type="EMBL" id="SMF77645.1"/>
    </source>
</evidence>
<dbReference type="Gene3D" id="1.10.10.60">
    <property type="entry name" value="Homeodomain-like"/>
    <property type="match status" value="1"/>
</dbReference>
<dbReference type="Proteomes" id="UP000192917">
    <property type="component" value="Unassembled WGS sequence"/>
</dbReference>
<dbReference type="SUPFAM" id="SSF46689">
    <property type="entry name" value="Homeodomain-like"/>
    <property type="match status" value="2"/>
</dbReference>
<dbReference type="EMBL" id="FWZX01000037">
    <property type="protein sequence ID" value="SMF77645.1"/>
    <property type="molecule type" value="Genomic_DNA"/>
</dbReference>
<proteinExistence type="predicted"/>
<keyword evidence="1" id="KW-0805">Transcription regulation</keyword>
<dbReference type="SMART" id="SM00342">
    <property type="entry name" value="HTH_ARAC"/>
    <property type="match status" value="1"/>
</dbReference>
<dbReference type="STRING" id="560819.SAMN05428998_13728"/>
<dbReference type="GO" id="GO:0003700">
    <property type="term" value="F:DNA-binding transcription factor activity"/>
    <property type="evidence" value="ECO:0007669"/>
    <property type="project" value="InterPro"/>
</dbReference>
<keyword evidence="6" id="KW-1185">Reference proteome</keyword>
<feature type="domain" description="HTH araC/xylS-type" evidence="4">
    <location>
        <begin position="175"/>
        <end position="272"/>
    </location>
</feature>
<evidence type="ECO:0000313" key="6">
    <source>
        <dbReference type="Proteomes" id="UP000192917"/>
    </source>
</evidence>
<dbReference type="InterPro" id="IPR018060">
    <property type="entry name" value="HTH_AraC"/>
</dbReference>
<dbReference type="PANTHER" id="PTHR46796:SF2">
    <property type="entry name" value="TRANSCRIPTIONAL REGULATORY PROTEIN"/>
    <property type="match status" value="1"/>
</dbReference>
<dbReference type="Pfam" id="PF12833">
    <property type="entry name" value="HTH_18"/>
    <property type="match status" value="1"/>
</dbReference>
<evidence type="ECO:0000256" key="2">
    <source>
        <dbReference type="ARBA" id="ARBA00023125"/>
    </source>
</evidence>
<accession>A0A1Y6CVG9</accession>
<dbReference type="InterPro" id="IPR050204">
    <property type="entry name" value="AraC_XylS_family_regulators"/>
</dbReference>
<dbReference type="PROSITE" id="PS01124">
    <property type="entry name" value="HTH_ARAC_FAMILY_2"/>
    <property type="match status" value="1"/>
</dbReference>
<keyword evidence="2" id="KW-0238">DNA-binding</keyword>
<dbReference type="InterPro" id="IPR009057">
    <property type="entry name" value="Homeodomain-like_sf"/>
</dbReference>
<dbReference type="InterPro" id="IPR037923">
    <property type="entry name" value="HTH-like"/>
</dbReference>
<evidence type="ECO:0000259" key="4">
    <source>
        <dbReference type="PROSITE" id="PS01124"/>
    </source>
</evidence>
<dbReference type="Pfam" id="PF02311">
    <property type="entry name" value="AraC_binding"/>
    <property type="match status" value="1"/>
</dbReference>
<dbReference type="SUPFAM" id="SSF51215">
    <property type="entry name" value="Regulatory protein AraC"/>
    <property type="match status" value="1"/>
</dbReference>
<dbReference type="PANTHER" id="PTHR46796">
    <property type="entry name" value="HTH-TYPE TRANSCRIPTIONAL ACTIVATOR RHAS-RELATED"/>
    <property type="match status" value="1"/>
</dbReference>